<dbReference type="Pfam" id="PF01510">
    <property type="entry name" value="Amidase_2"/>
    <property type="match status" value="1"/>
</dbReference>
<keyword evidence="4" id="KW-0378">Hydrolase</keyword>
<proteinExistence type="predicted"/>
<evidence type="ECO:0000313" key="6">
    <source>
        <dbReference type="Proteomes" id="UP000831485"/>
    </source>
</evidence>
<reference evidence="4" key="3">
    <citation type="submission" date="2022-04" db="EMBL/GenBank/DDBJ databases">
        <authorList>
            <person name="Liu G."/>
        </authorList>
    </citation>
    <scope>NUCLEOTIDE SEQUENCE</scope>
    <source>
        <strain evidence="4">RG22</strain>
    </source>
</reference>
<evidence type="ECO:0000313" key="5">
    <source>
        <dbReference type="Proteomes" id="UP000568888"/>
    </source>
</evidence>
<dbReference type="InterPro" id="IPR002502">
    <property type="entry name" value="Amidase_domain"/>
</dbReference>
<feature type="domain" description="SH3b" evidence="2">
    <location>
        <begin position="217"/>
        <end position="252"/>
    </location>
</feature>
<evidence type="ECO:0000259" key="2">
    <source>
        <dbReference type="Pfam" id="PF08239"/>
    </source>
</evidence>
<keyword evidence="6" id="KW-1185">Reference proteome</keyword>
<evidence type="ECO:0000313" key="4">
    <source>
        <dbReference type="EMBL" id="UPU35143.1"/>
    </source>
</evidence>
<dbReference type="GO" id="GO:0008745">
    <property type="term" value="F:N-acetylmuramoyl-L-alanine amidase activity"/>
    <property type="evidence" value="ECO:0007669"/>
    <property type="project" value="UniProtKB-EC"/>
</dbReference>
<dbReference type="EMBL" id="BLXY01000009">
    <property type="protein sequence ID" value="GFO65465.1"/>
    <property type="molecule type" value="Genomic_DNA"/>
</dbReference>
<dbReference type="InterPro" id="IPR036505">
    <property type="entry name" value="Amidase/PGRP_sf"/>
</dbReference>
<protein>
    <submittedName>
        <fullName evidence="4">N-acetylmuramoyl-L-alanine amidase</fullName>
        <ecNumber evidence="4">3.5.1.28</ecNumber>
    </submittedName>
</protein>
<dbReference type="Gene3D" id="2.30.30.40">
    <property type="entry name" value="SH3 Domains"/>
    <property type="match status" value="1"/>
</dbReference>
<dbReference type="Pfam" id="PF08239">
    <property type="entry name" value="SH3_3"/>
    <property type="match status" value="1"/>
</dbReference>
<dbReference type="Proteomes" id="UP000568888">
    <property type="component" value="Unassembled WGS sequence"/>
</dbReference>
<dbReference type="EC" id="3.5.1.28" evidence="4"/>
<dbReference type="SUPFAM" id="SSF55846">
    <property type="entry name" value="N-acetylmuramoyl-L-alanine amidase-like"/>
    <property type="match status" value="1"/>
</dbReference>
<dbReference type="Gene3D" id="3.40.80.10">
    <property type="entry name" value="Peptidoglycan recognition protein-like"/>
    <property type="match status" value="1"/>
</dbReference>
<dbReference type="EMBL" id="CP096574">
    <property type="protein sequence ID" value="UPU35143.1"/>
    <property type="molecule type" value="Genomic_DNA"/>
</dbReference>
<dbReference type="InterPro" id="IPR003646">
    <property type="entry name" value="SH3-like_bac-type"/>
</dbReference>
<dbReference type="AlphaFoldDB" id="A0A6V8MYY9"/>
<gene>
    <name evidence="3" type="ORF">GMPD_33840</name>
    <name evidence="4" type="ORF">M1B72_17045</name>
</gene>
<reference evidence="5" key="1">
    <citation type="submission" date="2020-06" db="EMBL/GenBank/DDBJ databases">
        <title>Draft genomic sequecing of Geomonas sp. Red736.</title>
        <authorList>
            <person name="Itoh H."/>
            <person name="Xu Z.X."/>
            <person name="Ushijima N."/>
            <person name="Masuda Y."/>
            <person name="Shiratori Y."/>
            <person name="Senoo K."/>
        </authorList>
    </citation>
    <scope>NUCLEOTIDE SEQUENCE [LARGE SCALE GENOMIC DNA]</scope>
    <source>
        <strain evidence="5">Red736</strain>
    </source>
</reference>
<name>A0A6V8MYY9_9BACT</name>
<evidence type="ECO:0000313" key="3">
    <source>
        <dbReference type="EMBL" id="GFO65465.1"/>
    </source>
</evidence>
<dbReference type="RefSeq" id="WP_183349584.1">
    <property type="nucleotide sequence ID" value="NZ_BLXY01000009.1"/>
</dbReference>
<sequence length="265" mass="29356">MTSNGKFNLLTISEFDQWLRETCFNRKVQVIQNHHTKEPSYRSFTGSNHFDLLCGMEHYHVVERGFSEIAQNLTTFPDGTVALCRPLEKIPAGIKGANQAGICIENLGDFDSGRDTMTQAHRQAIIEVNALLCREFRLTPTTETIVYHHWYDLDTGRRTGGTGNTKSCPGTAFFGGNSVDAAQTGFIPEVLTALSAAIPAPLVTSALRSAMVNASLLNVRVEGRIDAPIVMKLQKGVLVQVYEDRNGWCRIHPAVQQWVCGDYLL</sequence>
<accession>A0A6V8MYY9</accession>
<dbReference type="Proteomes" id="UP000831485">
    <property type="component" value="Chromosome"/>
</dbReference>
<evidence type="ECO:0000259" key="1">
    <source>
        <dbReference type="Pfam" id="PF01510"/>
    </source>
</evidence>
<reference evidence="3" key="2">
    <citation type="journal article" date="2021" name="Int. J. Syst. Evol. Microbiol.">
        <title>Geomonas silvestris sp. nov., Geomonas paludis sp. nov. and Geomonas limicola sp. nov., isolated from terrestrial environments, and emended description of the genus Geomonas.</title>
        <authorList>
            <person name="Itoh H."/>
            <person name="Xu Z."/>
            <person name="Masuda Y."/>
            <person name="Ushijima N."/>
            <person name="Hayakawa C."/>
            <person name="Shiratori Y."/>
            <person name="Senoo K."/>
        </authorList>
    </citation>
    <scope>NUCLEOTIDE SEQUENCE</scope>
    <source>
        <strain evidence="3">Red736</strain>
    </source>
</reference>
<dbReference type="GO" id="GO:0009253">
    <property type="term" value="P:peptidoglycan catabolic process"/>
    <property type="evidence" value="ECO:0007669"/>
    <property type="project" value="InterPro"/>
</dbReference>
<feature type="domain" description="N-acetylmuramoyl-L-alanine amidase" evidence="1">
    <location>
        <begin position="25"/>
        <end position="170"/>
    </location>
</feature>
<organism evidence="3 5">
    <name type="scientific">Geomonas paludis</name>
    <dbReference type="NCBI Taxonomy" id="2740185"/>
    <lineage>
        <taxon>Bacteria</taxon>
        <taxon>Pseudomonadati</taxon>
        <taxon>Thermodesulfobacteriota</taxon>
        <taxon>Desulfuromonadia</taxon>
        <taxon>Geobacterales</taxon>
        <taxon>Geobacteraceae</taxon>
        <taxon>Geomonas</taxon>
    </lineage>
</organism>